<evidence type="ECO:0000313" key="2">
    <source>
        <dbReference type="EMBL" id="RGS35923.1"/>
    </source>
</evidence>
<comment type="caution">
    <text evidence="2">The sequence shown here is derived from an EMBL/GenBank/DDBJ whole genome shotgun (WGS) entry which is preliminary data.</text>
</comment>
<dbReference type="InterPro" id="IPR018631">
    <property type="entry name" value="AAA-ATPase-like_dom"/>
</dbReference>
<sequence>MATKEIPYGLSDYARLALENYYYVDKTHFIPLIEKAASFFFLIRPRRFGKSLTLSMLESYYDINNANRFEELFGERWIYQHPTALRAKFLILRFNFSAVSSNIDRMLDSFEEHCKDRFIDFADRYEHLFAPGFRQELMERETAASGLSYINTKASFLKLNLYLIIDEYDNFTNTILSTYGTETYQKATHGEGFFRFFFNVIKAATTGSEQALKRMFITGVSPITLDDVTSGFNIGSNFTTDPQFNGIVGFSETELRTMLTYYKEEGTLKAEVEDLITMMKPWYDNYCFAEETLDESMFNSDMVLYFLSTFLRLGTPPKEMIDRNIRTDYNKIRHLIRIDRELGANFSIIREIVENGRTTANINSSFPADRMVDTNNFKSLLYYFGLLTISGTERGNVVLTIPNQTVREQLYTYLVDTYHQAELFAVDLNKLNNLMAGMAYDGDWQPVFTYIGEELKRQSRIREFIDGEAHVKGFLLAYLGLTNYYYLQPEYESGKGYADFYFRPNPSVTGIPYLYLLEVKYAKASDPADKEQELMTEARTQLLQYAAAPIVTQSIGTAKLKLITVVFRTWEVVAMEEVEEIYQRRTKV</sequence>
<dbReference type="Proteomes" id="UP000283341">
    <property type="component" value="Unassembled WGS sequence"/>
</dbReference>
<feature type="domain" description="AAA-ATPase-like" evidence="1">
    <location>
        <begin position="7"/>
        <end position="229"/>
    </location>
</feature>
<proteinExistence type="predicted"/>
<dbReference type="Pfam" id="PF08011">
    <property type="entry name" value="PDDEXK_9"/>
    <property type="match status" value="1"/>
</dbReference>
<evidence type="ECO:0000259" key="1">
    <source>
        <dbReference type="Pfam" id="PF09820"/>
    </source>
</evidence>
<dbReference type="Pfam" id="PF09820">
    <property type="entry name" value="AAA-ATPase_like"/>
    <property type="match status" value="1"/>
</dbReference>
<evidence type="ECO:0000313" key="3">
    <source>
        <dbReference type="Proteomes" id="UP000283341"/>
    </source>
</evidence>
<dbReference type="InterPro" id="IPR012547">
    <property type="entry name" value="PDDEXK_9"/>
</dbReference>
<dbReference type="RefSeq" id="WP_118402898.1">
    <property type="nucleotide sequence ID" value="NZ_JADNFX010000026.1"/>
</dbReference>
<name>A0A412IG37_9BACE</name>
<protein>
    <recommendedName>
        <fullName evidence="1">AAA-ATPase-like domain-containing protein</fullName>
    </recommendedName>
</protein>
<dbReference type="PANTHER" id="PTHR34825">
    <property type="entry name" value="CONSERVED PROTEIN, WITH A WEAK D-GALACTARATE DEHYDRATASE/ALTRONATE HYDROLASE DOMAIN"/>
    <property type="match status" value="1"/>
</dbReference>
<gene>
    <name evidence="2" type="ORF">DWX97_14825</name>
</gene>
<dbReference type="PANTHER" id="PTHR34825:SF2">
    <property type="entry name" value="AAA-ATPASE-LIKE DOMAIN-CONTAINING PROTEIN"/>
    <property type="match status" value="1"/>
</dbReference>
<accession>A0A412IG37</accession>
<dbReference type="EMBL" id="QRVJ01000012">
    <property type="protein sequence ID" value="RGS35923.1"/>
    <property type="molecule type" value="Genomic_DNA"/>
</dbReference>
<reference evidence="2 3" key="1">
    <citation type="submission" date="2018-08" db="EMBL/GenBank/DDBJ databases">
        <title>A genome reference for cultivated species of the human gut microbiota.</title>
        <authorList>
            <person name="Zou Y."/>
            <person name="Xue W."/>
            <person name="Luo G."/>
        </authorList>
    </citation>
    <scope>NUCLEOTIDE SEQUENCE [LARGE SCALE GENOMIC DNA]</scope>
    <source>
        <strain evidence="2 3">AF22-3AC</strain>
    </source>
</reference>
<dbReference type="AlphaFoldDB" id="A0A412IG37"/>
<organism evidence="2 3">
    <name type="scientific">Bacteroides cellulosilyticus</name>
    <dbReference type="NCBI Taxonomy" id="246787"/>
    <lineage>
        <taxon>Bacteria</taxon>
        <taxon>Pseudomonadati</taxon>
        <taxon>Bacteroidota</taxon>
        <taxon>Bacteroidia</taxon>
        <taxon>Bacteroidales</taxon>
        <taxon>Bacteroidaceae</taxon>
        <taxon>Bacteroides</taxon>
    </lineage>
</organism>